<name>A0A7W1YGD0_9LIST</name>
<dbReference type="AlphaFoldDB" id="A0A7W1YGD0"/>
<keyword evidence="2" id="KW-1185">Reference proteome</keyword>
<proteinExistence type="predicted"/>
<dbReference type="RefSeq" id="WP_181676693.1">
    <property type="nucleotide sequence ID" value="NZ_JABJVM010000008.1"/>
</dbReference>
<evidence type="ECO:0000313" key="2">
    <source>
        <dbReference type="Proteomes" id="UP000548787"/>
    </source>
</evidence>
<evidence type="ECO:0000313" key="1">
    <source>
        <dbReference type="EMBL" id="MBA3926537.1"/>
    </source>
</evidence>
<gene>
    <name evidence="1" type="ORF">HPK16_09290</name>
</gene>
<protein>
    <submittedName>
        <fullName evidence="1">Uncharacterized protein</fullName>
    </submittedName>
</protein>
<dbReference type="Proteomes" id="UP000548787">
    <property type="component" value="Unassembled WGS sequence"/>
</dbReference>
<dbReference type="EMBL" id="JABJVM010000008">
    <property type="protein sequence ID" value="MBA3926537.1"/>
    <property type="molecule type" value="Genomic_DNA"/>
</dbReference>
<organism evidence="1 2">
    <name type="scientific">Listeria rustica</name>
    <dbReference type="NCBI Taxonomy" id="2713503"/>
    <lineage>
        <taxon>Bacteria</taxon>
        <taxon>Bacillati</taxon>
        <taxon>Bacillota</taxon>
        <taxon>Bacilli</taxon>
        <taxon>Bacillales</taxon>
        <taxon>Listeriaceae</taxon>
        <taxon>Listeria</taxon>
    </lineage>
</organism>
<sequence length="63" mass="7094">MVEHSANPNTRVIEREVNQNFNMWLPVIAGIATKEEVEMATAHQLATWCEVAKTKIELMRGGV</sequence>
<reference evidence="1 2" key="2">
    <citation type="submission" date="2020-08" db="EMBL/GenBank/DDBJ databases">
        <title>Listeria ohnekaius sp. nov. and Listeria portnoyii sp. nov. isolated from non-agricultural and natural environments.</title>
        <authorList>
            <person name="Weller D."/>
            <person name="Belias A.M."/>
            <person name="Liao J."/>
            <person name="Guo S."/>
            <person name="Orsi R.H."/>
            <person name="Wiedmann M."/>
        </authorList>
    </citation>
    <scope>NUCLEOTIDE SEQUENCE [LARGE SCALE GENOMIC DNA]</scope>
    <source>
        <strain evidence="1 2">FSL W9-0585</strain>
    </source>
</reference>
<comment type="caution">
    <text evidence="1">The sequence shown here is derived from an EMBL/GenBank/DDBJ whole genome shotgun (WGS) entry which is preliminary data.</text>
</comment>
<reference evidence="1 2" key="1">
    <citation type="submission" date="2020-05" db="EMBL/GenBank/DDBJ databases">
        <authorList>
            <person name="Carlin C.R."/>
        </authorList>
    </citation>
    <scope>NUCLEOTIDE SEQUENCE [LARGE SCALE GENOMIC DNA]</scope>
    <source>
        <strain evidence="1 2">FSL W9-0585</strain>
    </source>
</reference>
<accession>A0A7W1YGD0</accession>